<sequence length="79" mass="8842">MDCMCIYHIEFWMSAERSFTWEGLPSNFLQNVCNSRYLLLQSIQIMLTAIGGLVISFCLRAAQPACTPPHSSAERDGGL</sequence>
<feature type="transmembrane region" description="Helical" evidence="1">
    <location>
        <begin position="37"/>
        <end position="59"/>
    </location>
</feature>
<keyword evidence="3" id="KW-1185">Reference proteome</keyword>
<evidence type="ECO:0000256" key="1">
    <source>
        <dbReference type="SAM" id="Phobius"/>
    </source>
</evidence>
<keyword evidence="1" id="KW-1133">Transmembrane helix</keyword>
<comment type="caution">
    <text evidence="2">The sequence shown here is derived from an EMBL/GenBank/DDBJ whole genome shotgun (WGS) entry which is preliminary data.</text>
</comment>
<proteinExistence type="predicted"/>
<accession>A0AAD5CWJ1</accession>
<dbReference type="AlphaFoldDB" id="A0AAD5CWJ1"/>
<reference evidence="2" key="1">
    <citation type="submission" date="2022-06" db="EMBL/GenBank/DDBJ databases">
        <title>Uncovering the hologenomic basis of an extraordinary plant invasion.</title>
        <authorList>
            <person name="Bieker V.C."/>
            <person name="Martin M.D."/>
            <person name="Gilbert T."/>
            <person name="Hodgins K."/>
            <person name="Battlay P."/>
            <person name="Petersen B."/>
            <person name="Wilson J."/>
        </authorList>
    </citation>
    <scope>NUCLEOTIDE SEQUENCE</scope>
    <source>
        <strain evidence="2">AA19_3_7</strain>
        <tissue evidence="2">Leaf</tissue>
    </source>
</reference>
<dbReference type="Proteomes" id="UP001206925">
    <property type="component" value="Unassembled WGS sequence"/>
</dbReference>
<gene>
    <name evidence="2" type="ORF">M8C21_031426</name>
</gene>
<name>A0AAD5CWJ1_AMBAR</name>
<organism evidence="2 3">
    <name type="scientific">Ambrosia artemisiifolia</name>
    <name type="common">Common ragweed</name>
    <dbReference type="NCBI Taxonomy" id="4212"/>
    <lineage>
        <taxon>Eukaryota</taxon>
        <taxon>Viridiplantae</taxon>
        <taxon>Streptophyta</taxon>
        <taxon>Embryophyta</taxon>
        <taxon>Tracheophyta</taxon>
        <taxon>Spermatophyta</taxon>
        <taxon>Magnoliopsida</taxon>
        <taxon>eudicotyledons</taxon>
        <taxon>Gunneridae</taxon>
        <taxon>Pentapetalae</taxon>
        <taxon>asterids</taxon>
        <taxon>campanulids</taxon>
        <taxon>Asterales</taxon>
        <taxon>Asteraceae</taxon>
        <taxon>Asteroideae</taxon>
        <taxon>Heliantheae alliance</taxon>
        <taxon>Heliantheae</taxon>
        <taxon>Ambrosia</taxon>
    </lineage>
</organism>
<dbReference type="EMBL" id="JAMZMK010006492">
    <property type="protein sequence ID" value="KAI7748665.1"/>
    <property type="molecule type" value="Genomic_DNA"/>
</dbReference>
<keyword evidence="1" id="KW-0472">Membrane</keyword>
<evidence type="ECO:0000313" key="3">
    <source>
        <dbReference type="Proteomes" id="UP001206925"/>
    </source>
</evidence>
<keyword evidence="1" id="KW-0812">Transmembrane</keyword>
<evidence type="ECO:0000313" key="2">
    <source>
        <dbReference type="EMBL" id="KAI7748665.1"/>
    </source>
</evidence>
<protein>
    <submittedName>
        <fullName evidence="2">Uncharacterized protein</fullName>
    </submittedName>
</protein>